<dbReference type="KEGG" id="pne:Pnec_1155"/>
<reference evidence="1" key="1">
    <citation type="submission" date="2008-03" db="EMBL/GenBank/DDBJ databases">
        <title>Complete sequence of Polynucleobacter necessarius STIR1.</title>
        <authorList>
            <consortium name="US DOE Joint Genome Institute"/>
            <person name="Copeland A."/>
            <person name="Lucas S."/>
            <person name="Lapidus A."/>
            <person name="Barry K."/>
            <person name="Detter J.C."/>
            <person name="Glavina del Rio T."/>
            <person name="Hammon N."/>
            <person name="Israni S."/>
            <person name="Dalin E."/>
            <person name="Tice H."/>
            <person name="Pitluck S."/>
            <person name="Chain P."/>
            <person name="Malfatti S."/>
            <person name="Shin M."/>
            <person name="Vergez L."/>
            <person name="Schmutz J."/>
            <person name="Larimer F."/>
            <person name="Land M."/>
            <person name="Hauser L."/>
            <person name="Kyrpides N."/>
            <person name="Kim E."/>
            <person name="Hahn M."/>
            <person name="Richardson P."/>
        </authorList>
    </citation>
    <scope>NUCLEOTIDE SEQUENCE [LARGE SCALE GENOMIC DNA]</scope>
    <source>
        <strain evidence="1">STIR1</strain>
    </source>
</reference>
<name>B1XVD8_POLNS</name>
<evidence type="ECO:0000313" key="1">
    <source>
        <dbReference type="EMBL" id="ACB44315.1"/>
    </source>
</evidence>
<gene>
    <name evidence="1" type="ordered locus">Pnec_1155</name>
</gene>
<dbReference type="HOGENOM" id="CLU_3357675_0_0_4"/>
<dbReference type="AlphaFoldDB" id="B1XVD8"/>
<dbReference type="EMBL" id="CP001010">
    <property type="protein sequence ID" value="ACB44315.1"/>
    <property type="molecule type" value="Genomic_DNA"/>
</dbReference>
<protein>
    <submittedName>
        <fullName evidence="1">Uncharacterized protein</fullName>
    </submittedName>
</protein>
<sequence>METSEFFSFTSPTLLLLVSLLSGLEDPNTRTAWKRL</sequence>
<organism evidence="1">
    <name type="scientific">Polynucleobacter necessarius subsp. necessarius (strain STIR1)</name>
    <dbReference type="NCBI Taxonomy" id="452638"/>
    <lineage>
        <taxon>Bacteria</taxon>
        <taxon>Pseudomonadati</taxon>
        <taxon>Pseudomonadota</taxon>
        <taxon>Betaproteobacteria</taxon>
        <taxon>Burkholderiales</taxon>
        <taxon>Burkholderiaceae</taxon>
        <taxon>Polynucleobacter</taxon>
    </lineage>
</organism>
<dbReference type="STRING" id="452638.Pnec_1155"/>
<proteinExistence type="predicted"/>
<accession>B1XVD8</accession>